<dbReference type="InterPro" id="IPR002575">
    <property type="entry name" value="Aminoglycoside_PTrfase"/>
</dbReference>
<sequence>MQTRPIFITDDAIADTVAAHWLPEVVEVEYLPWGFGAHHWRVTGGGTTLFGTLDQLAPRHTAASLEAAYAGAAALADDGLNMVCAPLPSRDGRFTVDAGAGVLSTTPWLDGRSPTEAEARKPRHVREVIDALTTLHRAAPPDTLPSWTPRIGPEFADDLRARTNRPWRSGPLGESARTVLAARHDVIKSWISRYLELAGVAFDHRDRWVPTHGEPHGANQVMGACGLKLVDWESLALAPRERDYVDLFEAAADHSVALDPAMIELFALDWRLSEIAEYARWFAAPHTGTDDDHTALEDLYAELEVADSGSDE</sequence>
<gene>
    <name evidence="2" type="ORF">G5C51_12845</name>
</gene>
<dbReference type="Gene3D" id="1.10.510.10">
    <property type="entry name" value="Transferase(Phosphotransferase) domain 1"/>
    <property type="match status" value="1"/>
</dbReference>
<evidence type="ECO:0000313" key="2">
    <source>
        <dbReference type="EMBL" id="NGN64785.1"/>
    </source>
</evidence>
<dbReference type="Pfam" id="PF01636">
    <property type="entry name" value="APH"/>
    <property type="match status" value="1"/>
</dbReference>
<protein>
    <submittedName>
        <fullName evidence="2">Phosphotransferase</fullName>
    </submittedName>
</protein>
<dbReference type="Proteomes" id="UP000481583">
    <property type="component" value="Unassembled WGS sequence"/>
</dbReference>
<dbReference type="GO" id="GO:0016740">
    <property type="term" value="F:transferase activity"/>
    <property type="evidence" value="ECO:0007669"/>
    <property type="project" value="UniProtKB-KW"/>
</dbReference>
<name>A0A6G4TXS7_9ACTN</name>
<comment type="caution">
    <text evidence="2">The sequence shown here is derived from an EMBL/GenBank/DDBJ whole genome shotgun (WGS) entry which is preliminary data.</text>
</comment>
<dbReference type="Gene3D" id="1.20.58.840">
    <property type="match status" value="1"/>
</dbReference>
<keyword evidence="3" id="KW-1185">Reference proteome</keyword>
<evidence type="ECO:0000313" key="3">
    <source>
        <dbReference type="Proteomes" id="UP000481583"/>
    </source>
</evidence>
<dbReference type="AlphaFoldDB" id="A0A6G4TXS7"/>
<accession>A0A6G4TXS7</accession>
<dbReference type="EMBL" id="JAAKZV010000043">
    <property type="protein sequence ID" value="NGN64785.1"/>
    <property type="molecule type" value="Genomic_DNA"/>
</dbReference>
<evidence type="ECO:0000259" key="1">
    <source>
        <dbReference type="Pfam" id="PF01636"/>
    </source>
</evidence>
<dbReference type="SUPFAM" id="SSF56112">
    <property type="entry name" value="Protein kinase-like (PK-like)"/>
    <property type="match status" value="1"/>
</dbReference>
<dbReference type="InterPro" id="IPR011009">
    <property type="entry name" value="Kinase-like_dom_sf"/>
</dbReference>
<organism evidence="2 3">
    <name type="scientific">Streptomyces coryli</name>
    <dbReference type="NCBI Taxonomy" id="1128680"/>
    <lineage>
        <taxon>Bacteria</taxon>
        <taxon>Bacillati</taxon>
        <taxon>Actinomycetota</taxon>
        <taxon>Actinomycetes</taxon>
        <taxon>Kitasatosporales</taxon>
        <taxon>Streptomycetaceae</taxon>
        <taxon>Streptomyces</taxon>
    </lineage>
</organism>
<feature type="domain" description="Aminoglycoside phosphotransferase" evidence="1">
    <location>
        <begin position="30"/>
        <end position="266"/>
    </location>
</feature>
<proteinExistence type="predicted"/>
<dbReference type="RefSeq" id="WP_165236596.1">
    <property type="nucleotide sequence ID" value="NZ_JAAKZV010000043.1"/>
</dbReference>
<reference evidence="2 3" key="1">
    <citation type="submission" date="2020-02" db="EMBL/GenBank/DDBJ databases">
        <title>Whole-genome analyses of novel actinobacteria.</title>
        <authorList>
            <person name="Sahin N."/>
        </authorList>
    </citation>
    <scope>NUCLEOTIDE SEQUENCE [LARGE SCALE GENOMIC DNA]</scope>
    <source>
        <strain evidence="2 3">A7024</strain>
    </source>
</reference>
<keyword evidence="2" id="KW-0808">Transferase</keyword>